<feature type="non-terminal residue" evidence="1">
    <location>
        <position position="1"/>
    </location>
</feature>
<dbReference type="AlphaFoldDB" id="A0A382JCI5"/>
<evidence type="ECO:0000313" key="1">
    <source>
        <dbReference type="EMBL" id="SVC08451.1"/>
    </source>
</evidence>
<reference evidence="1" key="1">
    <citation type="submission" date="2018-05" db="EMBL/GenBank/DDBJ databases">
        <authorList>
            <person name="Lanie J.A."/>
            <person name="Ng W.-L."/>
            <person name="Kazmierczak K.M."/>
            <person name="Andrzejewski T.M."/>
            <person name="Davidsen T.M."/>
            <person name="Wayne K.J."/>
            <person name="Tettelin H."/>
            <person name="Glass J.I."/>
            <person name="Rusch D."/>
            <person name="Podicherti R."/>
            <person name="Tsui H.-C.T."/>
            <person name="Winkler M.E."/>
        </authorList>
    </citation>
    <scope>NUCLEOTIDE SEQUENCE</scope>
</reference>
<sequence>MDFAFLETIQKQKNIQIPQIIIVVPKEDL</sequence>
<feature type="non-terminal residue" evidence="1">
    <location>
        <position position="29"/>
    </location>
</feature>
<proteinExistence type="predicted"/>
<accession>A0A382JCI5</accession>
<dbReference type="EMBL" id="UINC01072656">
    <property type="protein sequence ID" value="SVC08451.1"/>
    <property type="molecule type" value="Genomic_DNA"/>
</dbReference>
<gene>
    <name evidence="1" type="ORF">METZ01_LOCUS261305</name>
</gene>
<name>A0A382JCI5_9ZZZZ</name>
<protein>
    <submittedName>
        <fullName evidence="1">Uncharacterized protein</fullName>
    </submittedName>
</protein>
<organism evidence="1">
    <name type="scientific">marine metagenome</name>
    <dbReference type="NCBI Taxonomy" id="408172"/>
    <lineage>
        <taxon>unclassified sequences</taxon>
        <taxon>metagenomes</taxon>
        <taxon>ecological metagenomes</taxon>
    </lineage>
</organism>